<reference evidence="2 3" key="1">
    <citation type="submission" date="2021-08" db="EMBL/GenBank/DDBJ databases">
        <title>Genomic Architecture of Streptomyces flavotricini NGL1 and Streptomyces erythrochromogenes HMS4 With Differential Plant Beneficial attributes and laccase production capabilities.</title>
        <authorList>
            <person name="Salwan R."/>
            <person name="Kaur R."/>
            <person name="Sharma V."/>
        </authorList>
    </citation>
    <scope>NUCLEOTIDE SEQUENCE [LARGE SCALE GENOMIC DNA]</scope>
    <source>
        <strain evidence="2 3">NGL1</strain>
    </source>
</reference>
<evidence type="ECO:0000313" key="3">
    <source>
        <dbReference type="Proteomes" id="UP001520654"/>
    </source>
</evidence>
<dbReference type="Proteomes" id="UP001520654">
    <property type="component" value="Unassembled WGS sequence"/>
</dbReference>
<dbReference type="EMBL" id="JAINUL010000001">
    <property type="protein sequence ID" value="MCC0100473.1"/>
    <property type="molecule type" value="Genomic_DNA"/>
</dbReference>
<comment type="caution">
    <text evidence="2">The sequence shown here is derived from an EMBL/GenBank/DDBJ whole genome shotgun (WGS) entry which is preliminary data.</text>
</comment>
<evidence type="ECO:0000313" key="2">
    <source>
        <dbReference type="EMBL" id="MCC0100473.1"/>
    </source>
</evidence>
<feature type="region of interest" description="Disordered" evidence="1">
    <location>
        <begin position="340"/>
        <end position="369"/>
    </location>
</feature>
<name>A0ABS8EHB1_9ACTN</name>
<keyword evidence="3" id="KW-1185">Reference proteome</keyword>
<sequence>MRTDFGDFVVEQAIVHVVPQRPKGEEPLPLQLSETACRLDDAVRTALQAKLRDVLDRLGREVVEDPELKSPLPDAVRAYLAGGQDLVEVSGELAHALRDSQNGSSSAGLLLVAAARLDDRHALLMVKLEQETGMQANEIVTDGLRTFDMQYFANLLFTEKSKVYKVALFSEEGDTEQGLQGWAADPQKSGKDVARFFLEKFLGCRHQDDPRELTRRFHDTAMEWVNSRFTDSEVRVDYVMAVMVELQSSAGTLDPVTFLETHLQEPHRDDFAAFLTENDVPTRAFDKNTELISSRLQKVRVDLANGAFLVAPLEAVQDGTVALEDLGDGRTTVTVTGKLTKTSSGAAAGRQHKPQSQPEERPSQKEMIPGLESVVLTVPARMPHARSGDDCLPAQT</sequence>
<evidence type="ECO:0000256" key="1">
    <source>
        <dbReference type="SAM" id="MobiDB-lite"/>
    </source>
</evidence>
<accession>A0ABS8EHB1</accession>
<proteinExistence type="predicted"/>
<protein>
    <submittedName>
        <fullName evidence="2">Nucleoid-associated protein</fullName>
    </submittedName>
</protein>
<gene>
    <name evidence="2" type="ORF">K7B10_38040</name>
</gene>
<dbReference type="Pfam" id="PF04245">
    <property type="entry name" value="NA37"/>
    <property type="match status" value="1"/>
</dbReference>
<dbReference type="InterPro" id="IPR007358">
    <property type="entry name" value="Nucleoid_associated_NdpA"/>
</dbReference>
<organism evidence="2 3">
    <name type="scientific">Streptomyces flavotricini</name>
    <dbReference type="NCBI Taxonomy" id="66888"/>
    <lineage>
        <taxon>Bacteria</taxon>
        <taxon>Bacillati</taxon>
        <taxon>Actinomycetota</taxon>
        <taxon>Actinomycetes</taxon>
        <taxon>Kitasatosporales</taxon>
        <taxon>Streptomycetaceae</taxon>
        <taxon>Streptomyces</taxon>
    </lineage>
</organism>